<dbReference type="InterPro" id="IPR012337">
    <property type="entry name" value="RNaseH-like_sf"/>
</dbReference>
<evidence type="ECO:0000313" key="2">
    <source>
        <dbReference type="EMBL" id="GBN92544.1"/>
    </source>
</evidence>
<protein>
    <submittedName>
        <fullName evidence="1">Uncharacterized protein</fullName>
    </submittedName>
</protein>
<dbReference type="Gene3D" id="3.30.420.10">
    <property type="entry name" value="Ribonuclease H-like superfamily/Ribonuclease H"/>
    <property type="match status" value="1"/>
</dbReference>
<dbReference type="SUPFAM" id="SSF53098">
    <property type="entry name" value="Ribonuclease H-like"/>
    <property type="match status" value="1"/>
</dbReference>
<dbReference type="GO" id="GO:0003676">
    <property type="term" value="F:nucleic acid binding"/>
    <property type="evidence" value="ECO:0007669"/>
    <property type="project" value="InterPro"/>
</dbReference>
<keyword evidence="3" id="KW-1185">Reference proteome</keyword>
<gene>
    <name evidence="2" type="ORF">AVEN_116809_1</name>
    <name evidence="1" type="ORF">AVEN_44880_1</name>
</gene>
<dbReference type="OrthoDB" id="6514649at2759"/>
<dbReference type="InterPro" id="IPR036397">
    <property type="entry name" value="RNaseH_sf"/>
</dbReference>
<reference evidence="1 3" key="1">
    <citation type="journal article" date="2019" name="Sci. Rep.">
        <title>Orb-weaving spider Araneus ventricosus genome elucidates the spidroin gene catalogue.</title>
        <authorList>
            <person name="Kono N."/>
            <person name="Nakamura H."/>
            <person name="Ohtoshi R."/>
            <person name="Moran D.A.P."/>
            <person name="Shinohara A."/>
            <person name="Yoshida Y."/>
            <person name="Fujiwara M."/>
            <person name="Mori M."/>
            <person name="Tomita M."/>
            <person name="Arakawa K."/>
        </authorList>
    </citation>
    <scope>NUCLEOTIDE SEQUENCE [LARGE SCALE GENOMIC DNA]</scope>
</reference>
<dbReference type="AlphaFoldDB" id="A0A4Y2SW04"/>
<organism evidence="1 3">
    <name type="scientific">Araneus ventricosus</name>
    <name type="common">Orbweaver spider</name>
    <name type="synonym">Epeira ventricosa</name>
    <dbReference type="NCBI Taxonomy" id="182803"/>
    <lineage>
        <taxon>Eukaryota</taxon>
        <taxon>Metazoa</taxon>
        <taxon>Ecdysozoa</taxon>
        <taxon>Arthropoda</taxon>
        <taxon>Chelicerata</taxon>
        <taxon>Arachnida</taxon>
        <taxon>Araneae</taxon>
        <taxon>Araneomorphae</taxon>
        <taxon>Entelegynae</taxon>
        <taxon>Araneoidea</taxon>
        <taxon>Araneidae</taxon>
        <taxon>Araneus</taxon>
    </lineage>
</organism>
<accession>A0A4Y2SW04</accession>
<proteinExistence type="predicted"/>
<dbReference type="Proteomes" id="UP000499080">
    <property type="component" value="Unassembled WGS sequence"/>
</dbReference>
<comment type="caution">
    <text evidence="1">The sequence shown here is derived from an EMBL/GenBank/DDBJ whole genome shotgun (WGS) entry which is preliminary data.</text>
</comment>
<dbReference type="EMBL" id="BGPR01024418">
    <property type="protein sequence ID" value="GBN92512.1"/>
    <property type="molecule type" value="Genomic_DNA"/>
</dbReference>
<evidence type="ECO:0000313" key="3">
    <source>
        <dbReference type="Proteomes" id="UP000499080"/>
    </source>
</evidence>
<sequence length="122" mass="13995">MGNGGLMPIAILEDNQASVQEATNPRRRNTTARDIYKSLITNKHIHNSWIKVHVSYDGKEEADRLAEEAAESNRDPPSLKEINLSEIYLQEKKMEDWQSDWEEEDTGRTTFNILPKVSTHPC</sequence>
<evidence type="ECO:0000313" key="1">
    <source>
        <dbReference type="EMBL" id="GBN92512.1"/>
    </source>
</evidence>
<dbReference type="EMBL" id="BGPR01024438">
    <property type="protein sequence ID" value="GBN92544.1"/>
    <property type="molecule type" value="Genomic_DNA"/>
</dbReference>
<name>A0A4Y2SW04_ARAVE</name>